<sequence length="76" mass="8740">MSSIGDCFDNALAESFFSSMQVELLDRRIWRIRQELANGIFEWIEAFYNPVRRHSGLDYLSPVDYEQAHTPAADAA</sequence>
<proteinExistence type="predicted"/>
<protein>
    <recommendedName>
        <fullName evidence="1">Integrase catalytic domain-containing protein</fullName>
    </recommendedName>
</protein>
<dbReference type="EMBL" id="BAAAQK010000034">
    <property type="protein sequence ID" value="GAA1880917.1"/>
    <property type="molecule type" value="Genomic_DNA"/>
</dbReference>
<dbReference type="Proteomes" id="UP001500449">
    <property type="component" value="Unassembled WGS sequence"/>
</dbReference>
<dbReference type="InterPro" id="IPR050900">
    <property type="entry name" value="Transposase_IS3/IS150/IS904"/>
</dbReference>
<keyword evidence="3" id="KW-1185">Reference proteome</keyword>
<evidence type="ECO:0000259" key="1">
    <source>
        <dbReference type="Pfam" id="PF13683"/>
    </source>
</evidence>
<dbReference type="Pfam" id="PF13683">
    <property type="entry name" value="rve_3"/>
    <property type="match status" value="1"/>
</dbReference>
<comment type="caution">
    <text evidence="2">The sequence shown here is derived from an EMBL/GenBank/DDBJ whole genome shotgun (WGS) entry which is preliminary data.</text>
</comment>
<evidence type="ECO:0000313" key="2">
    <source>
        <dbReference type="EMBL" id="GAA1880917.1"/>
    </source>
</evidence>
<dbReference type="RefSeq" id="WP_344428179.1">
    <property type="nucleotide sequence ID" value="NZ_BAAAQK010000034.1"/>
</dbReference>
<dbReference type="SUPFAM" id="SSF53098">
    <property type="entry name" value="Ribonuclease H-like"/>
    <property type="match status" value="1"/>
</dbReference>
<evidence type="ECO:0000313" key="3">
    <source>
        <dbReference type="Proteomes" id="UP001500449"/>
    </source>
</evidence>
<organism evidence="2 3">
    <name type="scientific">Pseudonocardia ailaonensis</name>
    <dbReference type="NCBI Taxonomy" id="367279"/>
    <lineage>
        <taxon>Bacteria</taxon>
        <taxon>Bacillati</taxon>
        <taxon>Actinomycetota</taxon>
        <taxon>Actinomycetes</taxon>
        <taxon>Pseudonocardiales</taxon>
        <taxon>Pseudonocardiaceae</taxon>
        <taxon>Pseudonocardia</taxon>
    </lineage>
</organism>
<dbReference type="InterPro" id="IPR001584">
    <property type="entry name" value="Integrase_cat-core"/>
</dbReference>
<dbReference type="PANTHER" id="PTHR46889:SF4">
    <property type="entry name" value="TRANSPOSASE INSO FOR INSERTION SEQUENCE ELEMENT IS911B-RELATED"/>
    <property type="match status" value="1"/>
</dbReference>
<dbReference type="InterPro" id="IPR012337">
    <property type="entry name" value="RNaseH-like_sf"/>
</dbReference>
<gene>
    <name evidence="2" type="ORF">GCM10009836_72760</name>
</gene>
<feature type="domain" description="Integrase catalytic" evidence="1">
    <location>
        <begin position="3"/>
        <end position="62"/>
    </location>
</feature>
<dbReference type="PANTHER" id="PTHR46889">
    <property type="entry name" value="TRANSPOSASE INSF FOR INSERTION SEQUENCE IS3B-RELATED"/>
    <property type="match status" value="1"/>
</dbReference>
<name>A0ABN2NR02_9PSEU</name>
<reference evidence="2 3" key="1">
    <citation type="journal article" date="2019" name="Int. J. Syst. Evol. Microbiol.">
        <title>The Global Catalogue of Microorganisms (GCM) 10K type strain sequencing project: providing services to taxonomists for standard genome sequencing and annotation.</title>
        <authorList>
            <consortium name="The Broad Institute Genomics Platform"/>
            <consortium name="The Broad Institute Genome Sequencing Center for Infectious Disease"/>
            <person name="Wu L."/>
            <person name="Ma J."/>
        </authorList>
    </citation>
    <scope>NUCLEOTIDE SEQUENCE [LARGE SCALE GENOMIC DNA]</scope>
    <source>
        <strain evidence="2 3">JCM 16009</strain>
    </source>
</reference>
<accession>A0ABN2NR02</accession>